<evidence type="ECO:0000313" key="2">
    <source>
        <dbReference type="Proteomes" id="UP000789920"/>
    </source>
</evidence>
<reference evidence="1" key="1">
    <citation type="submission" date="2021-06" db="EMBL/GenBank/DDBJ databases">
        <authorList>
            <person name="Kallberg Y."/>
            <person name="Tangrot J."/>
            <person name="Rosling A."/>
        </authorList>
    </citation>
    <scope>NUCLEOTIDE SEQUENCE</scope>
    <source>
        <strain evidence="1">MA461A</strain>
    </source>
</reference>
<evidence type="ECO:0000313" key="1">
    <source>
        <dbReference type="EMBL" id="CAG8518030.1"/>
    </source>
</evidence>
<protein>
    <submittedName>
        <fullName evidence="1">35154_t:CDS:1</fullName>
    </submittedName>
</protein>
<proteinExistence type="predicted"/>
<dbReference type="EMBL" id="CAJVQC010002848">
    <property type="protein sequence ID" value="CAG8518030.1"/>
    <property type="molecule type" value="Genomic_DNA"/>
</dbReference>
<name>A0ACA9LCI2_9GLOM</name>
<keyword evidence="2" id="KW-1185">Reference proteome</keyword>
<comment type="caution">
    <text evidence="1">The sequence shown here is derived from an EMBL/GenBank/DDBJ whole genome shotgun (WGS) entry which is preliminary data.</text>
</comment>
<sequence length="214" mass="24351">NNQSYDDEGCQISAIRYDETIEWIPFDKLQIIQNISNTKFLAVWIDGIRIISGNPGKYIQSRRPSSVVTLITFSSSQKIPAVYLKNTSNIKFLAVWIDGIRLISGNPGEYVQSRRPSSAVTLMTFSGSPISPVDFLKNDEDDQDEVDELDEFYESDEFDEKSEICNKFWEADDIIQQQPITTQQNLDTAYTSQLIDVNEISKRFNAEIESGNIV</sequence>
<feature type="non-terminal residue" evidence="1">
    <location>
        <position position="1"/>
    </location>
</feature>
<gene>
    <name evidence="1" type="ORF">RPERSI_LOCUS2568</name>
</gene>
<dbReference type="Proteomes" id="UP000789920">
    <property type="component" value="Unassembled WGS sequence"/>
</dbReference>
<accession>A0ACA9LCI2</accession>
<organism evidence="1 2">
    <name type="scientific">Racocetra persica</name>
    <dbReference type="NCBI Taxonomy" id="160502"/>
    <lineage>
        <taxon>Eukaryota</taxon>
        <taxon>Fungi</taxon>
        <taxon>Fungi incertae sedis</taxon>
        <taxon>Mucoromycota</taxon>
        <taxon>Glomeromycotina</taxon>
        <taxon>Glomeromycetes</taxon>
        <taxon>Diversisporales</taxon>
        <taxon>Gigasporaceae</taxon>
        <taxon>Racocetra</taxon>
    </lineage>
</organism>
<feature type="non-terminal residue" evidence="1">
    <location>
        <position position="214"/>
    </location>
</feature>